<accession>A0AAV9UJJ0</accession>
<dbReference type="EMBL" id="JAVHNS010000009">
    <property type="protein sequence ID" value="KAK6343234.1"/>
    <property type="molecule type" value="Genomic_DNA"/>
</dbReference>
<comment type="caution">
    <text evidence="3">The sequence shown here is derived from an EMBL/GenBank/DDBJ whole genome shotgun (WGS) entry which is preliminary data.</text>
</comment>
<protein>
    <recommendedName>
        <fullName evidence="2">Sfi1 spindle body domain-containing protein</fullName>
    </recommendedName>
</protein>
<organism evidence="3 4">
    <name type="scientific">Orbilia blumenaviensis</name>
    <dbReference type="NCBI Taxonomy" id="1796055"/>
    <lineage>
        <taxon>Eukaryota</taxon>
        <taxon>Fungi</taxon>
        <taxon>Dikarya</taxon>
        <taxon>Ascomycota</taxon>
        <taxon>Pezizomycotina</taxon>
        <taxon>Orbiliomycetes</taxon>
        <taxon>Orbiliales</taxon>
        <taxon>Orbiliaceae</taxon>
        <taxon>Orbilia</taxon>
    </lineage>
</organism>
<feature type="region of interest" description="Disordered" evidence="1">
    <location>
        <begin position="132"/>
        <end position="227"/>
    </location>
</feature>
<sequence length="1138" mass="133367">MPPDHQTQLFGVQRPLSTRVHLSHKEIQLLREIVTYASVIPETTPWNALFHAYDVILRKKGIDAALDDRCFRFLMRLAEVQGTSWYDRYATLLSMWRYDVPPKTILSPMNDPISYSSGQISTHVGPFTITFKGSRKTNPYGEGMKPLPSPRVRDLDDDDDDDDYDDDYDHSDEEDYSEDDSEDEEVPAPRKTEPGKGNVRVNDGRNSPHPGLIQRKKLPPSEVERRKREELEKMKAEFAFPTSLFETTSEVGLRPADEMETALTRASFLNQEDLEDQNDAKEVPEQTEYIPPIRDKAGLIAAAEKAVARFNNRQIAFAGEILRHWRMRAYKAVDYRQLQWDLACCKDQRVLASQVLDVWRTGVYWKSLERRVTIRRQRAILSRCIEIWRTKALVKAQRKAVIDRNMLMRKFFRAWKAHSQSTAEKIRQFQLANSIRKWRQRLAQSQAMEEIARRRYDSDLKFRAYWTLFYGYCNIRAPQLNELRLKKFAVQQIRRRIETLKENEKIADDLYCFTLLNKYFGMWRGDLAWTRDIAAKADEERRYMLLYKGVLTWRREARYAPLVRQQQDNHDVNQATALVALWRNRLRQIKAADHVNKINVLKTMFRSWRLKLRLKEHGNYVKSLYLSAWFDRYSAALADRCYQYHLWRRWLQGWRDRLQSVRDWEAVADDFVDTGIHSKLKLAGVQALRIRLSRMQELEAKADDFRRRRLLTAALGSFVLKKEKVDQMNAISASAAYFLGAKKLVKVWQQTMEKHKRQHRKDAYNQIVRNRALRIRAQAFNALLTRHESIAAMNVTAHDFFESGCKVQVGNVLVEWKEQMRDIQELRSLATELRQSHLMAFGLQAMAKKLQSVRNLYHLAETYNEISRKDRLAGTFKKLKNAQFHRNLESFRADKFRERAELNRRKTIIRNWYWAARERIDHRNIDDQLNREIFLEEERQTEERRQMEAAEDQLAREQRIHSRRRDYGRSEVGERSMLGPEGLSMLDVSQWVNSNSAAASQQPPSTVTRIPQTPSARAARARALLESRNTAAPISRLKLVSTTPVASPSRKFSKSIAPFRRSMLGRPADLRFTQSLSSRLRQEIKELDEEDEPSMAFLKRIDWDENEQLPNVYETDDSHLKMSGGSTTAVATHDSPGR</sequence>
<gene>
    <name evidence="3" type="ORF">TWF730_010833</name>
</gene>
<feature type="region of interest" description="Disordered" evidence="1">
    <location>
        <begin position="1116"/>
        <end position="1138"/>
    </location>
</feature>
<feature type="compositionally biased region" description="Low complexity" evidence="1">
    <location>
        <begin position="994"/>
        <end position="1005"/>
    </location>
</feature>
<dbReference type="AlphaFoldDB" id="A0AAV9UJJ0"/>
<dbReference type="Pfam" id="PF08457">
    <property type="entry name" value="Sfi1"/>
    <property type="match status" value="1"/>
</dbReference>
<proteinExistence type="predicted"/>
<evidence type="ECO:0000256" key="1">
    <source>
        <dbReference type="SAM" id="MobiDB-lite"/>
    </source>
</evidence>
<feature type="region of interest" description="Disordered" evidence="1">
    <location>
        <begin position="939"/>
        <end position="978"/>
    </location>
</feature>
<evidence type="ECO:0000313" key="4">
    <source>
        <dbReference type="Proteomes" id="UP001373714"/>
    </source>
</evidence>
<feature type="domain" description="Sfi1 spindle body" evidence="2">
    <location>
        <begin position="365"/>
        <end position="913"/>
    </location>
</feature>
<feature type="compositionally biased region" description="Basic and acidic residues" evidence="1">
    <location>
        <begin position="939"/>
        <end position="974"/>
    </location>
</feature>
<evidence type="ECO:0000313" key="3">
    <source>
        <dbReference type="EMBL" id="KAK6343234.1"/>
    </source>
</evidence>
<dbReference type="Proteomes" id="UP001373714">
    <property type="component" value="Unassembled WGS sequence"/>
</dbReference>
<keyword evidence="4" id="KW-1185">Reference proteome</keyword>
<feature type="region of interest" description="Disordered" evidence="1">
    <location>
        <begin position="994"/>
        <end position="1014"/>
    </location>
</feature>
<name>A0AAV9UJJ0_9PEZI</name>
<evidence type="ECO:0000259" key="2">
    <source>
        <dbReference type="Pfam" id="PF08457"/>
    </source>
</evidence>
<reference evidence="3 4" key="1">
    <citation type="submission" date="2019-10" db="EMBL/GenBank/DDBJ databases">
        <authorList>
            <person name="Palmer J.M."/>
        </authorList>
    </citation>
    <scope>NUCLEOTIDE SEQUENCE [LARGE SCALE GENOMIC DNA]</scope>
    <source>
        <strain evidence="3 4">TWF730</strain>
    </source>
</reference>
<dbReference type="InterPro" id="IPR013665">
    <property type="entry name" value="Sfi1_dom"/>
</dbReference>
<feature type="compositionally biased region" description="Acidic residues" evidence="1">
    <location>
        <begin position="155"/>
        <end position="186"/>
    </location>
</feature>